<keyword evidence="1" id="KW-0812">Transmembrane</keyword>
<dbReference type="EMBL" id="JBHTIS010001124">
    <property type="protein sequence ID" value="MFD1047539.1"/>
    <property type="molecule type" value="Genomic_DNA"/>
</dbReference>
<evidence type="ECO:0000256" key="1">
    <source>
        <dbReference type="SAM" id="Phobius"/>
    </source>
</evidence>
<organism evidence="2 3">
    <name type="scientific">Kibdelosporangium lantanae</name>
    <dbReference type="NCBI Taxonomy" id="1497396"/>
    <lineage>
        <taxon>Bacteria</taxon>
        <taxon>Bacillati</taxon>
        <taxon>Actinomycetota</taxon>
        <taxon>Actinomycetes</taxon>
        <taxon>Pseudonocardiales</taxon>
        <taxon>Pseudonocardiaceae</taxon>
        <taxon>Kibdelosporangium</taxon>
    </lineage>
</organism>
<protein>
    <recommendedName>
        <fullName evidence="4">SMODS-associating 2TM beta-strand rich effector domain-containing protein</fullName>
    </recommendedName>
</protein>
<keyword evidence="3" id="KW-1185">Reference proteome</keyword>
<evidence type="ECO:0000313" key="3">
    <source>
        <dbReference type="Proteomes" id="UP001597045"/>
    </source>
</evidence>
<dbReference type="Proteomes" id="UP001597045">
    <property type="component" value="Unassembled WGS sequence"/>
</dbReference>
<feature type="transmembrane region" description="Helical" evidence="1">
    <location>
        <begin position="12"/>
        <end position="36"/>
    </location>
</feature>
<proteinExistence type="predicted"/>
<evidence type="ECO:0008006" key="4">
    <source>
        <dbReference type="Google" id="ProtNLM"/>
    </source>
</evidence>
<reference evidence="3" key="1">
    <citation type="journal article" date="2019" name="Int. J. Syst. Evol. Microbiol.">
        <title>The Global Catalogue of Microorganisms (GCM) 10K type strain sequencing project: providing services to taxonomists for standard genome sequencing and annotation.</title>
        <authorList>
            <consortium name="The Broad Institute Genomics Platform"/>
            <consortium name="The Broad Institute Genome Sequencing Center for Infectious Disease"/>
            <person name="Wu L."/>
            <person name="Ma J."/>
        </authorList>
    </citation>
    <scope>NUCLEOTIDE SEQUENCE [LARGE SCALE GENOMIC DNA]</scope>
    <source>
        <strain evidence="3">JCM 31486</strain>
    </source>
</reference>
<comment type="caution">
    <text evidence="2">The sequence shown here is derived from an EMBL/GenBank/DDBJ whole genome shotgun (WGS) entry which is preliminary data.</text>
</comment>
<feature type="transmembrane region" description="Helical" evidence="1">
    <location>
        <begin position="42"/>
        <end position="59"/>
    </location>
</feature>
<name>A0ABW3MCY8_9PSEU</name>
<keyword evidence="1" id="KW-1133">Transmembrane helix</keyword>
<gene>
    <name evidence="2" type="ORF">ACFQ1S_19330</name>
</gene>
<accession>A0ABW3MCY8</accession>
<keyword evidence="1" id="KW-0472">Membrane</keyword>
<evidence type="ECO:0000313" key="2">
    <source>
        <dbReference type="EMBL" id="MFD1047539.1"/>
    </source>
</evidence>
<sequence length="283" mass="32505">MFRRLSSVLKDYVANAGVLTLVVVLAVGGTVTAVFGDTALRVATFVPASVVVLGMFIALEANRKQWRTRAERDQRLLAHYCDILQDRFTYWRIRDWDERVVVDAAGNTRQFITVRVLVESEDLDFFRIRMGCRWKQPLKYRKRVRVQVRSLEVDGLGGTRADTTTSWLHDGRLEILTHFASPIEKDELLNLSIEVDWPGKCQPLMNNEPDEFVMRFTQHIERASWTIVLPANTQVAVDPVGLRSGEDSFEVRKRVDNDGNSEVRLVARAIEPYRLFGLRLDQK</sequence>